<keyword evidence="1" id="KW-0175">Coiled coil</keyword>
<feature type="coiled-coil region" evidence="1">
    <location>
        <begin position="63"/>
        <end position="97"/>
    </location>
</feature>
<gene>
    <name evidence="3" type="ORF">DRW41_21555</name>
</gene>
<dbReference type="Pfam" id="PF04977">
    <property type="entry name" value="DivIC"/>
    <property type="match status" value="1"/>
</dbReference>
<dbReference type="AlphaFoldDB" id="A0A3D8GKK5"/>
<evidence type="ECO:0000256" key="2">
    <source>
        <dbReference type="SAM" id="Phobius"/>
    </source>
</evidence>
<dbReference type="OrthoDB" id="2991180at2"/>
<feature type="transmembrane region" description="Helical" evidence="2">
    <location>
        <begin position="38"/>
        <end position="57"/>
    </location>
</feature>
<dbReference type="Proteomes" id="UP000257144">
    <property type="component" value="Unassembled WGS sequence"/>
</dbReference>
<evidence type="ECO:0000313" key="4">
    <source>
        <dbReference type="Proteomes" id="UP000257144"/>
    </source>
</evidence>
<keyword evidence="2" id="KW-1133">Transmembrane helix</keyword>
<keyword evidence="2" id="KW-0812">Transmembrane</keyword>
<dbReference type="GO" id="GO:0051301">
    <property type="term" value="P:cell division"/>
    <property type="evidence" value="ECO:0007669"/>
    <property type="project" value="InterPro"/>
</dbReference>
<dbReference type="InterPro" id="IPR039076">
    <property type="entry name" value="DivIC"/>
</dbReference>
<organism evidence="3 4">
    <name type="scientific">Neobacillus piezotolerans</name>
    <dbReference type="NCBI Taxonomy" id="2259171"/>
    <lineage>
        <taxon>Bacteria</taxon>
        <taxon>Bacillati</taxon>
        <taxon>Bacillota</taxon>
        <taxon>Bacilli</taxon>
        <taxon>Bacillales</taxon>
        <taxon>Bacillaceae</taxon>
        <taxon>Neobacillus</taxon>
    </lineage>
</organism>
<accession>A0A3D8GKK5</accession>
<comment type="caution">
    <text evidence="3">The sequence shown here is derived from an EMBL/GenBank/DDBJ whole genome shotgun (WGS) entry which is preliminary data.</text>
</comment>
<dbReference type="PANTHER" id="PTHR40027">
    <property type="entry name" value="CELL DIVISION PROTEIN DIVIC"/>
    <property type="match status" value="1"/>
</dbReference>
<evidence type="ECO:0000313" key="3">
    <source>
        <dbReference type="EMBL" id="RDU34789.1"/>
    </source>
</evidence>
<protein>
    <submittedName>
        <fullName evidence="3">Septum formation initiator family protein</fullName>
    </submittedName>
</protein>
<proteinExistence type="predicted"/>
<dbReference type="PANTHER" id="PTHR40027:SF1">
    <property type="entry name" value="CELL DIVISION PROTEIN DIVIC"/>
    <property type="match status" value="1"/>
</dbReference>
<dbReference type="EMBL" id="QNQT01000018">
    <property type="protein sequence ID" value="RDU34789.1"/>
    <property type="molecule type" value="Genomic_DNA"/>
</dbReference>
<dbReference type="RefSeq" id="WP_115454071.1">
    <property type="nucleotide sequence ID" value="NZ_QNQT01000018.1"/>
</dbReference>
<dbReference type="InterPro" id="IPR007060">
    <property type="entry name" value="FtsL/DivIC"/>
</dbReference>
<name>A0A3D8GKK5_9BACI</name>
<reference evidence="3 4" key="1">
    <citation type="submission" date="2018-07" db="EMBL/GenBank/DDBJ databases">
        <title>Bacillus sp. YLB-04 draft genome sequence.</title>
        <authorList>
            <person name="Yu L."/>
            <person name="Tang X."/>
        </authorList>
    </citation>
    <scope>NUCLEOTIDE SEQUENCE [LARGE SCALE GENOMIC DNA]</scope>
    <source>
        <strain evidence="3 4">YLB-04</strain>
    </source>
</reference>
<sequence length="129" mass="14878">MEASKNRNVARIRNSYAESQYYSEEAASRKRKALARRLAAFALLAALLIYFTVSSIYSRAAALDEKKAEKEKLEQKLAGLERERDILNEEIIKLNDDDYIAKLARKEYFLSDKGEIIFNIPEGNKKKEK</sequence>
<keyword evidence="2" id="KW-0472">Membrane</keyword>
<evidence type="ECO:0000256" key="1">
    <source>
        <dbReference type="SAM" id="Coils"/>
    </source>
</evidence>
<keyword evidence="4" id="KW-1185">Reference proteome</keyword>